<feature type="transmembrane region" description="Helical" evidence="2">
    <location>
        <begin position="280"/>
        <end position="300"/>
    </location>
</feature>
<keyword evidence="2" id="KW-0812">Transmembrane</keyword>
<dbReference type="PANTHER" id="PTHR34502:SF5">
    <property type="entry name" value="DUF6594 DOMAIN-CONTAINING PROTEIN"/>
    <property type="match status" value="1"/>
</dbReference>
<keyword evidence="2" id="KW-0472">Membrane</keyword>
<feature type="region of interest" description="Disordered" evidence="1">
    <location>
        <begin position="1"/>
        <end position="38"/>
    </location>
</feature>
<evidence type="ECO:0000256" key="2">
    <source>
        <dbReference type="SAM" id="Phobius"/>
    </source>
</evidence>
<feature type="transmembrane region" description="Helical" evidence="2">
    <location>
        <begin position="306"/>
        <end position="324"/>
    </location>
</feature>
<keyword evidence="2" id="KW-1133">Transmembrane helix</keyword>
<keyword evidence="5" id="KW-1185">Reference proteome</keyword>
<feature type="domain" description="DUF6594" evidence="3">
    <location>
        <begin position="36"/>
        <end position="317"/>
    </location>
</feature>
<dbReference type="OrthoDB" id="5342093at2759"/>
<dbReference type="Proteomes" id="UP000605986">
    <property type="component" value="Unassembled WGS sequence"/>
</dbReference>
<dbReference type="EMBL" id="JAADJG010000309">
    <property type="protein sequence ID" value="KAF4449021.1"/>
    <property type="molecule type" value="Genomic_DNA"/>
</dbReference>
<dbReference type="PANTHER" id="PTHR34502">
    <property type="entry name" value="DUF6594 DOMAIN-CONTAINING PROTEIN-RELATED"/>
    <property type="match status" value="1"/>
</dbReference>
<evidence type="ECO:0000259" key="3">
    <source>
        <dbReference type="Pfam" id="PF20237"/>
    </source>
</evidence>
<accession>A0A8H4KFT8</accession>
<sequence>MTDPVVLPMGDLRPSRGEDQSDTDTTNSSDGSPQGYHRLAGIMSEDKNLAIFRRFEDINIMQIMALQAEIVELQYRFQVKRKEDEEKGKAYSGSFHALRQTVYETSSIRSGSQDSANSLGHSQYDLLNQLRPKIVEYNSLILQMSELSKVKAPQRSQLENLQTWLIHPKGGNNFLPLRGGIELYTWKPEDTSEYFSLRNPIEDSDPFTKFIMEVLVSIFHPLFGERMKVGKVVDVESGLISYSDSKIVLASNLFAVVVSSALPVLTIFVLNYLKTTTARIGFTVLFTVIFAVILQCFSNAKRIEIFAATATFAAVEVVFIGSALSSK</sequence>
<name>A0A8H4KFT8_9HYPO</name>
<feature type="transmembrane region" description="Helical" evidence="2">
    <location>
        <begin position="253"/>
        <end position="273"/>
    </location>
</feature>
<protein>
    <recommendedName>
        <fullName evidence="3">DUF6594 domain-containing protein</fullName>
    </recommendedName>
</protein>
<proteinExistence type="predicted"/>
<evidence type="ECO:0000313" key="4">
    <source>
        <dbReference type="EMBL" id="KAF4449021.1"/>
    </source>
</evidence>
<comment type="caution">
    <text evidence="4">The sequence shown here is derived from an EMBL/GenBank/DDBJ whole genome shotgun (WGS) entry which is preliminary data.</text>
</comment>
<evidence type="ECO:0000256" key="1">
    <source>
        <dbReference type="SAM" id="MobiDB-lite"/>
    </source>
</evidence>
<dbReference type="AlphaFoldDB" id="A0A8H4KFT8"/>
<dbReference type="Pfam" id="PF20237">
    <property type="entry name" value="DUF6594"/>
    <property type="match status" value="1"/>
</dbReference>
<reference evidence="4" key="1">
    <citation type="submission" date="2020-01" db="EMBL/GenBank/DDBJ databases">
        <title>Identification and distribution of gene clusters putatively required for synthesis of sphingolipid metabolism inhibitors in phylogenetically diverse species of the filamentous fungus Fusarium.</title>
        <authorList>
            <person name="Kim H.-S."/>
            <person name="Busman M."/>
            <person name="Brown D.W."/>
            <person name="Divon H."/>
            <person name="Uhlig S."/>
            <person name="Proctor R.H."/>
        </authorList>
    </citation>
    <scope>NUCLEOTIDE SEQUENCE</scope>
    <source>
        <strain evidence="4">NRRL 53441</strain>
    </source>
</reference>
<organism evidence="4 5">
    <name type="scientific">Fusarium austroafricanum</name>
    <dbReference type="NCBI Taxonomy" id="2364996"/>
    <lineage>
        <taxon>Eukaryota</taxon>
        <taxon>Fungi</taxon>
        <taxon>Dikarya</taxon>
        <taxon>Ascomycota</taxon>
        <taxon>Pezizomycotina</taxon>
        <taxon>Sordariomycetes</taxon>
        <taxon>Hypocreomycetidae</taxon>
        <taxon>Hypocreales</taxon>
        <taxon>Nectriaceae</taxon>
        <taxon>Fusarium</taxon>
        <taxon>Fusarium concolor species complex</taxon>
    </lineage>
</organism>
<gene>
    <name evidence="4" type="ORF">F53441_7671</name>
</gene>
<evidence type="ECO:0000313" key="5">
    <source>
        <dbReference type="Proteomes" id="UP000605986"/>
    </source>
</evidence>
<dbReference type="InterPro" id="IPR046529">
    <property type="entry name" value="DUF6594"/>
</dbReference>